<dbReference type="FunFam" id="3.30.200.20:FF:000042">
    <property type="entry name" value="Aurora kinase A"/>
    <property type="match status" value="1"/>
</dbReference>
<name>A0AAN9IVG4_CROPI</name>
<dbReference type="Pfam" id="PF03822">
    <property type="entry name" value="NAF"/>
    <property type="match status" value="1"/>
</dbReference>
<reference evidence="16 17" key="1">
    <citation type="submission" date="2024-01" db="EMBL/GenBank/DDBJ databases">
        <title>The genomes of 5 underutilized Papilionoideae crops provide insights into root nodulation and disease resistanc.</title>
        <authorList>
            <person name="Yuan L."/>
        </authorList>
    </citation>
    <scope>NUCLEOTIDE SEQUENCE [LARGE SCALE GENOMIC DNA]</scope>
    <source>
        <strain evidence="16">ZHUSHIDOU_FW_LH</strain>
        <tissue evidence="16">Leaf</tissue>
    </source>
</reference>
<comment type="caution">
    <text evidence="16">The sequence shown here is derived from an EMBL/GenBank/DDBJ whole genome shotgun (WGS) entry which is preliminary data.</text>
</comment>
<dbReference type="Gene3D" id="1.10.510.10">
    <property type="entry name" value="Transferase(Phosphotransferase) domain 1"/>
    <property type="match status" value="1"/>
</dbReference>
<dbReference type="GO" id="GO:0007165">
    <property type="term" value="P:signal transduction"/>
    <property type="evidence" value="ECO:0007669"/>
    <property type="project" value="InterPro"/>
</dbReference>
<dbReference type="EMBL" id="JAYWIO010000001">
    <property type="protein sequence ID" value="KAK7287140.1"/>
    <property type="molecule type" value="Genomic_DNA"/>
</dbReference>
<dbReference type="PROSITE" id="PS00108">
    <property type="entry name" value="PROTEIN_KINASE_ST"/>
    <property type="match status" value="1"/>
</dbReference>
<evidence type="ECO:0000256" key="8">
    <source>
        <dbReference type="ARBA" id="ARBA00022840"/>
    </source>
</evidence>
<dbReference type="Proteomes" id="UP001372338">
    <property type="component" value="Unassembled WGS sequence"/>
</dbReference>
<dbReference type="InterPro" id="IPR017441">
    <property type="entry name" value="Protein_kinase_ATP_BS"/>
</dbReference>
<keyword evidence="7" id="KW-0418">Kinase</keyword>
<keyword evidence="6 11" id="KW-0547">Nucleotide-binding</keyword>
<evidence type="ECO:0000256" key="1">
    <source>
        <dbReference type="ARBA" id="ARBA00001936"/>
    </source>
</evidence>
<keyword evidence="4 12" id="KW-0723">Serine/threonine-protein kinase</keyword>
<organism evidence="16 17">
    <name type="scientific">Crotalaria pallida</name>
    <name type="common">Smooth rattlebox</name>
    <name type="synonym">Crotalaria striata</name>
    <dbReference type="NCBI Taxonomy" id="3830"/>
    <lineage>
        <taxon>Eukaryota</taxon>
        <taxon>Viridiplantae</taxon>
        <taxon>Streptophyta</taxon>
        <taxon>Embryophyta</taxon>
        <taxon>Tracheophyta</taxon>
        <taxon>Spermatophyta</taxon>
        <taxon>Magnoliopsida</taxon>
        <taxon>eudicotyledons</taxon>
        <taxon>Gunneridae</taxon>
        <taxon>Pentapetalae</taxon>
        <taxon>rosids</taxon>
        <taxon>fabids</taxon>
        <taxon>Fabales</taxon>
        <taxon>Fabaceae</taxon>
        <taxon>Papilionoideae</taxon>
        <taxon>50 kb inversion clade</taxon>
        <taxon>genistoids sensu lato</taxon>
        <taxon>core genistoids</taxon>
        <taxon>Crotalarieae</taxon>
        <taxon>Crotalaria</taxon>
    </lineage>
</organism>
<keyword evidence="8 11" id="KW-0067">ATP-binding</keyword>
<dbReference type="InterPro" id="IPR004041">
    <property type="entry name" value="NAF_dom"/>
</dbReference>
<evidence type="ECO:0000256" key="10">
    <source>
        <dbReference type="ARBA" id="ARBA00048679"/>
    </source>
</evidence>
<dbReference type="GO" id="GO:0005524">
    <property type="term" value="F:ATP binding"/>
    <property type="evidence" value="ECO:0007669"/>
    <property type="project" value="UniProtKB-UniRule"/>
</dbReference>
<dbReference type="Gene3D" id="3.30.200.20">
    <property type="entry name" value="Phosphorylase Kinase, domain 1"/>
    <property type="match status" value="1"/>
</dbReference>
<comment type="catalytic activity">
    <reaction evidence="9">
        <text>L-threonyl-[protein] + ATP = O-phospho-L-threonyl-[protein] + ADP + H(+)</text>
        <dbReference type="Rhea" id="RHEA:46608"/>
        <dbReference type="Rhea" id="RHEA-COMP:11060"/>
        <dbReference type="Rhea" id="RHEA-COMP:11605"/>
        <dbReference type="ChEBI" id="CHEBI:15378"/>
        <dbReference type="ChEBI" id="CHEBI:30013"/>
        <dbReference type="ChEBI" id="CHEBI:30616"/>
        <dbReference type="ChEBI" id="CHEBI:61977"/>
        <dbReference type="ChEBI" id="CHEBI:456216"/>
        <dbReference type="EC" id="2.7.11.1"/>
    </reaction>
</comment>
<dbReference type="SMART" id="SM00220">
    <property type="entry name" value="S_TKc"/>
    <property type="match status" value="1"/>
</dbReference>
<feature type="binding site" evidence="11">
    <location>
        <position position="67"/>
    </location>
    <ligand>
        <name>ATP</name>
        <dbReference type="ChEBI" id="CHEBI:30616"/>
    </ligand>
</feature>
<dbReference type="SUPFAM" id="SSF56112">
    <property type="entry name" value="Protein kinase-like (PK-like)"/>
    <property type="match status" value="1"/>
</dbReference>
<dbReference type="FunFam" id="1.10.510.10:FF:000956">
    <property type="entry name" value="CAMK family protein kinase"/>
    <property type="match status" value="1"/>
</dbReference>
<evidence type="ECO:0000313" key="17">
    <source>
        <dbReference type="Proteomes" id="UP001372338"/>
    </source>
</evidence>
<sequence length="441" mass="50020">MREEAQNVTVGAQQTETETETESISTTSKKGAVLFGKYEVQRLLGVGASARVYHATNVDTGQSVAVKVVNKNKVMKSGFATNIEREITIMRRLHHHPHIVKLFEVLASKTKIYFVMEFVSGGELFEEVPDGGQLSEDLSRKYFRQLISAVRYCHSHGVFHRDLKLDNLLIDEDKNLKVTDFGLSAVKDPTRPDRLLQTVCGTPAYVAPEILAKKGYDGAKVDVWSCGIVLYALTAGYLPFNDYNIAVLYRKIYRGQFRFPKWMSPDLKNLLSRMLDTNPKTRIKIDEILQDTWFKTTEQELKPDPIIFTTKHEWDETRTGVKSLNAFDLISFSTGLNMSGLLVNSEAIMDNVQRVISREPSESIMEKVEEVAKRAKVTIMRKENGCEAKLDGQDGNFVALIVFYRLTDELLVVELKMKEKQKGSSAQFWKSLRSKILELTS</sequence>
<comment type="similarity">
    <text evidence="2">Belongs to the protein kinase superfamily. CAMK Ser/Thr protein kinase family. SNF1 subfamily.</text>
</comment>
<evidence type="ECO:0000313" key="16">
    <source>
        <dbReference type="EMBL" id="KAK7287140.1"/>
    </source>
</evidence>
<dbReference type="Gene3D" id="3.30.310.80">
    <property type="entry name" value="Kinase associated domain 1, KA1"/>
    <property type="match status" value="1"/>
</dbReference>
<evidence type="ECO:0000256" key="6">
    <source>
        <dbReference type="ARBA" id="ARBA00022741"/>
    </source>
</evidence>
<dbReference type="InterPro" id="IPR000719">
    <property type="entry name" value="Prot_kinase_dom"/>
</dbReference>
<evidence type="ECO:0000256" key="5">
    <source>
        <dbReference type="ARBA" id="ARBA00022679"/>
    </source>
</evidence>
<evidence type="ECO:0000256" key="9">
    <source>
        <dbReference type="ARBA" id="ARBA00047899"/>
    </source>
</evidence>
<feature type="region of interest" description="Disordered" evidence="13">
    <location>
        <begin position="1"/>
        <end position="25"/>
    </location>
</feature>
<comment type="cofactor">
    <cofactor evidence="1">
        <name>Mn(2+)</name>
        <dbReference type="ChEBI" id="CHEBI:29035"/>
    </cofactor>
</comment>
<dbReference type="GO" id="GO:0004674">
    <property type="term" value="F:protein serine/threonine kinase activity"/>
    <property type="evidence" value="ECO:0007669"/>
    <property type="project" value="UniProtKB-KW"/>
</dbReference>
<dbReference type="PANTHER" id="PTHR43895">
    <property type="entry name" value="CALCIUM/CALMODULIN-DEPENDENT PROTEIN KINASE KINASE-RELATED"/>
    <property type="match status" value="1"/>
</dbReference>
<feature type="compositionally biased region" description="Polar residues" evidence="13">
    <location>
        <begin position="1"/>
        <end position="14"/>
    </location>
</feature>
<evidence type="ECO:0000256" key="4">
    <source>
        <dbReference type="ARBA" id="ARBA00022527"/>
    </source>
</evidence>
<dbReference type="InterPro" id="IPR018451">
    <property type="entry name" value="NAF/FISL_domain"/>
</dbReference>
<protein>
    <recommendedName>
        <fullName evidence="3">non-specific serine/threonine protein kinase</fullName>
        <ecNumber evidence="3">2.7.11.1</ecNumber>
    </recommendedName>
</protein>
<evidence type="ECO:0000256" key="2">
    <source>
        <dbReference type="ARBA" id="ARBA00006234"/>
    </source>
</evidence>
<accession>A0AAN9IVG4</accession>
<dbReference type="PROSITE" id="PS50816">
    <property type="entry name" value="NAF"/>
    <property type="match status" value="1"/>
</dbReference>
<dbReference type="PROSITE" id="PS50011">
    <property type="entry name" value="PROTEIN_KINASE_DOM"/>
    <property type="match status" value="1"/>
</dbReference>
<proteinExistence type="inferred from homology"/>
<dbReference type="PROSITE" id="PS00107">
    <property type="entry name" value="PROTEIN_KINASE_ATP"/>
    <property type="match status" value="1"/>
</dbReference>
<evidence type="ECO:0000259" key="14">
    <source>
        <dbReference type="PROSITE" id="PS50011"/>
    </source>
</evidence>
<dbReference type="Pfam" id="PF00069">
    <property type="entry name" value="Pkinase"/>
    <property type="match status" value="1"/>
</dbReference>
<evidence type="ECO:0000256" key="3">
    <source>
        <dbReference type="ARBA" id="ARBA00012513"/>
    </source>
</evidence>
<dbReference type="AlphaFoldDB" id="A0AAN9IVG4"/>
<evidence type="ECO:0000256" key="12">
    <source>
        <dbReference type="RuleBase" id="RU000304"/>
    </source>
</evidence>
<keyword evidence="5" id="KW-0808">Transferase</keyword>
<evidence type="ECO:0000256" key="13">
    <source>
        <dbReference type="SAM" id="MobiDB-lite"/>
    </source>
</evidence>
<dbReference type="PANTHER" id="PTHR43895:SF160">
    <property type="entry name" value="CBL-INTERACTING SERINE_THREONINE-PROTEIN KINASE 14"/>
    <property type="match status" value="1"/>
</dbReference>
<evidence type="ECO:0000256" key="11">
    <source>
        <dbReference type="PROSITE-ProRule" id="PRU10141"/>
    </source>
</evidence>
<evidence type="ECO:0000256" key="7">
    <source>
        <dbReference type="ARBA" id="ARBA00022777"/>
    </source>
</evidence>
<evidence type="ECO:0000259" key="15">
    <source>
        <dbReference type="PROSITE" id="PS50816"/>
    </source>
</evidence>
<feature type="domain" description="Protein kinase" evidence="14">
    <location>
        <begin position="38"/>
        <end position="294"/>
    </location>
</feature>
<dbReference type="InterPro" id="IPR011009">
    <property type="entry name" value="Kinase-like_dom_sf"/>
</dbReference>
<feature type="domain" description="NAF" evidence="15">
    <location>
        <begin position="319"/>
        <end position="343"/>
    </location>
</feature>
<comment type="catalytic activity">
    <reaction evidence="10">
        <text>L-seryl-[protein] + ATP = O-phospho-L-seryl-[protein] + ADP + H(+)</text>
        <dbReference type="Rhea" id="RHEA:17989"/>
        <dbReference type="Rhea" id="RHEA-COMP:9863"/>
        <dbReference type="Rhea" id="RHEA-COMP:11604"/>
        <dbReference type="ChEBI" id="CHEBI:15378"/>
        <dbReference type="ChEBI" id="CHEBI:29999"/>
        <dbReference type="ChEBI" id="CHEBI:30616"/>
        <dbReference type="ChEBI" id="CHEBI:83421"/>
        <dbReference type="ChEBI" id="CHEBI:456216"/>
        <dbReference type="EC" id="2.7.11.1"/>
    </reaction>
</comment>
<keyword evidence="17" id="KW-1185">Reference proteome</keyword>
<gene>
    <name evidence="16" type="ORF">RIF29_00211</name>
</gene>
<dbReference type="EC" id="2.7.11.1" evidence="3"/>
<dbReference type="InterPro" id="IPR008271">
    <property type="entry name" value="Ser/Thr_kinase_AS"/>
</dbReference>
<dbReference type="CDD" id="cd12195">
    <property type="entry name" value="CIPK_C"/>
    <property type="match status" value="1"/>
</dbReference>